<dbReference type="RefSeq" id="WP_011406285.1">
    <property type="nucleotide sequence ID" value="NZ_CATZXA010000141.1"/>
</dbReference>
<comment type="caution">
    <text evidence="2">The sequence shown here is derived from an EMBL/GenBank/DDBJ whole genome shotgun (WGS) entry which is preliminary data.</text>
</comment>
<dbReference type="SUPFAM" id="SSF52038">
    <property type="entry name" value="Barstar-related"/>
    <property type="match status" value="1"/>
</dbReference>
<gene>
    <name evidence="2" type="ORF">CA615_03335</name>
</gene>
<feature type="domain" description="Barstar (barnase inhibitor)" evidence="1">
    <location>
        <begin position="2"/>
        <end position="62"/>
    </location>
</feature>
<dbReference type="InterPro" id="IPR035905">
    <property type="entry name" value="Barstar-like_sf"/>
</dbReference>
<proteinExistence type="predicted"/>
<organism evidence="2 3">
    <name type="scientific">Methanosphaera stadtmanae</name>
    <dbReference type="NCBI Taxonomy" id="2317"/>
    <lineage>
        <taxon>Archaea</taxon>
        <taxon>Methanobacteriati</taxon>
        <taxon>Methanobacteriota</taxon>
        <taxon>Methanomada group</taxon>
        <taxon>Methanobacteria</taxon>
        <taxon>Methanobacteriales</taxon>
        <taxon>Methanobacteriaceae</taxon>
        <taxon>Methanosphaera</taxon>
    </lineage>
</organism>
<dbReference type="EMBL" id="NGJK01000032">
    <property type="protein sequence ID" value="RAP03220.1"/>
    <property type="molecule type" value="Genomic_DNA"/>
</dbReference>
<dbReference type="AlphaFoldDB" id="A0A328Q911"/>
<evidence type="ECO:0000259" key="1">
    <source>
        <dbReference type="Pfam" id="PF01337"/>
    </source>
</evidence>
<evidence type="ECO:0000313" key="2">
    <source>
        <dbReference type="EMBL" id="RAP03220.1"/>
    </source>
</evidence>
<reference evidence="2 3" key="1">
    <citation type="submission" date="2017-05" db="EMBL/GenBank/DDBJ databases">
        <title>Host range expansion of the Methanosphaera genus to humans and monogastric animals involves recent and extensive reduction in genome content.</title>
        <authorList>
            <person name="Hoedt E.C."/>
            <person name="Volmer J.G."/>
            <person name="Parks D.H."/>
            <person name="Rosewarne C.P."/>
            <person name="Denman S.E."/>
            <person name="Mcsweeney C.S."/>
            <person name="O Cuiv P."/>
            <person name="Hugenholtz P."/>
            <person name="Tyson G.W."/>
            <person name="Morrison M."/>
        </authorList>
    </citation>
    <scope>NUCLEOTIDE SEQUENCE [LARGE SCALE GENOMIC DNA]</scope>
    <source>
        <strain evidence="2 3">PA5</strain>
    </source>
</reference>
<dbReference type="Gene3D" id="3.30.370.10">
    <property type="entry name" value="Barstar-like"/>
    <property type="match status" value="1"/>
</dbReference>
<protein>
    <submittedName>
        <fullName evidence="2">Ribonuclease inhibitor</fullName>
    </submittedName>
</protein>
<dbReference type="OMA" id="THDYLIK"/>
<dbReference type="InterPro" id="IPR000468">
    <property type="entry name" value="Barstar"/>
</dbReference>
<name>A0A328Q911_9EURY</name>
<evidence type="ECO:0000313" key="3">
    <source>
        <dbReference type="Proteomes" id="UP000248557"/>
    </source>
</evidence>
<dbReference type="Pfam" id="PF01337">
    <property type="entry name" value="Barstar"/>
    <property type="match status" value="1"/>
</dbReference>
<sequence>MNIVILDGKKIKLKTHDYLIKKLDLPDYYGRNLDALYDCLTSIGVKTEIHLINSNEISKDLYDTFYDAACESNYLTFSSD</sequence>
<accession>A0A328Q911</accession>
<dbReference type="Proteomes" id="UP000248557">
    <property type="component" value="Unassembled WGS sequence"/>
</dbReference>
<dbReference type="GeneID" id="3855836"/>